<evidence type="ECO:0000313" key="1">
    <source>
        <dbReference type="EMBL" id="GIF86061.1"/>
    </source>
</evidence>
<evidence type="ECO:0000313" key="2">
    <source>
        <dbReference type="Proteomes" id="UP000601223"/>
    </source>
</evidence>
<sequence>MTVYASHPSRGKTQVLATYRGPLGITATTVTSVEDAQCAAAITDALNRVSAYATVPVSVTDDRDDGYANYPHDHLGALTDPSRSAELLAGDHSLWYGLAMTGLHKALRDLQQVLNDVPPPVAIAVTAELQTEAEQIALVLDEHKHGFDPNRSITRQWIRNGPYVVSDGDLPDLTDHTRGELDDVEDGFEGDQLSQALVSLRLLWQITDRTVNDEAEWETSRMSIMYDEMMMGRDFFLLISAPVPGDHHRTSWKVSIDKWVPDSWDETGEADGHYNEGVLTCDLGPQPDIDQLVHLLDLCAKDENQLSAWATTPAGANLAGTSISVAVRDDA</sequence>
<proteinExistence type="predicted"/>
<dbReference type="AlphaFoldDB" id="A0A8J3JJN0"/>
<dbReference type="Proteomes" id="UP000601223">
    <property type="component" value="Unassembled WGS sequence"/>
</dbReference>
<gene>
    <name evidence="1" type="ORF">Cba03nite_74100</name>
</gene>
<dbReference type="RefSeq" id="WP_203756772.1">
    <property type="nucleotide sequence ID" value="NZ_BONF01000058.1"/>
</dbReference>
<comment type="caution">
    <text evidence="1">The sequence shown here is derived from an EMBL/GenBank/DDBJ whole genome shotgun (WGS) entry which is preliminary data.</text>
</comment>
<protein>
    <submittedName>
        <fullName evidence="1">Uncharacterized protein</fullName>
    </submittedName>
</protein>
<accession>A0A8J3JJN0</accession>
<organism evidence="1 2">
    <name type="scientific">Catellatospora bangladeshensis</name>
    <dbReference type="NCBI Taxonomy" id="310355"/>
    <lineage>
        <taxon>Bacteria</taxon>
        <taxon>Bacillati</taxon>
        <taxon>Actinomycetota</taxon>
        <taxon>Actinomycetes</taxon>
        <taxon>Micromonosporales</taxon>
        <taxon>Micromonosporaceae</taxon>
        <taxon>Catellatospora</taxon>
    </lineage>
</organism>
<name>A0A8J3JJN0_9ACTN</name>
<reference evidence="1 2" key="1">
    <citation type="submission" date="2021-01" db="EMBL/GenBank/DDBJ databases">
        <title>Whole genome shotgun sequence of Catellatospora bangladeshensis NBRC 107357.</title>
        <authorList>
            <person name="Komaki H."/>
            <person name="Tamura T."/>
        </authorList>
    </citation>
    <scope>NUCLEOTIDE SEQUENCE [LARGE SCALE GENOMIC DNA]</scope>
    <source>
        <strain evidence="1 2">NBRC 107357</strain>
    </source>
</reference>
<dbReference type="EMBL" id="BONF01000058">
    <property type="protein sequence ID" value="GIF86061.1"/>
    <property type="molecule type" value="Genomic_DNA"/>
</dbReference>
<keyword evidence="2" id="KW-1185">Reference proteome</keyword>